<keyword evidence="7" id="KW-1185">Reference proteome</keyword>
<dbReference type="InterPro" id="IPR001029">
    <property type="entry name" value="Flagellin_N"/>
</dbReference>
<dbReference type="InterPro" id="IPR013384">
    <property type="entry name" value="Flagell_FlgL"/>
</dbReference>
<sequence>MSRVTNSMMNQVFLADMHNNLTRMLQMQRQMSTGKLHQHPSDDPLAVGRELSLSTTIFENDQYQKNLDDGIMWLSNSDAALNQITDVMQRIRELTVYAGNGAFSETEYAAVAEEISQLQEELMNTANFSVEGRYLFSGLNASQKPFVRDSSGKIAYVGNELHVEYEMERGVTSQVSFHGREVFPTRYQDYTLKSYEVPLAFTWTGRSEILQIKVGDRTAKVQIPEKWSDDNKDGVQDPYDGNNFRDSGELGGYTLDELASLINESLSMGDVGKLVSVSVEKDYDRGVQRLVIKGHTGEPLSITSWPSPDFEPLPSDETVKKPTDHSHIGLASYLGIETSLKSIEFHLSDTIDPASDPVYWRLESGDNFAEVRIDSGSPLSIQDLADRLNSAAGDWLQVVVQTDEEETSSGADLEAPTQKLVFRTLDGSALNIYDLNPTASSTAADLGLQTALVMDDTNTVFPLDGLDPNMPALVNVEVGGKGYTVKLYRDQVGSLSGSTWNVDALKVAKAVQSQVGEDLIGYRELEDGRVALYSKTGQALKVTDLPFGDPHFADYTSGIAANLGIHSGVAGGEIAAGSAPSGDGVIRIASGGHTVDVSVLQTDTAEDIAKKIKGLAGSWLDVSLYDADLSGSSGSQRISLAAKDGSPLAVYDVQGDVANSFLQIDTALRSASDVSGWTGSGPLSITVNGYTHTIDTAGMNDINDLVDTINARFQSGDVRAEVVEDSPGDMRLVLWSPKGYVVKAQGDVPGLPSPSTSSSRGGVGPYNQVMTVRTSADIDSTDFFGLLDDLIQAVKQGDAEGISKSILPKIDQAMDDIFRVRTQAGALVKRYETSSSRLKQMNLNYNELYSKVSDTDLAEAATKFAMAQSVYQASLATIARIIQPTLVDFLT</sequence>
<dbReference type="STRING" id="891968.Anamo_0526"/>
<comment type="subcellular location">
    <subcellularLocation>
        <location evidence="1">Bacterial flagellum</location>
    </subcellularLocation>
</comment>
<proteinExistence type="inferred from homology"/>
<evidence type="ECO:0000259" key="4">
    <source>
        <dbReference type="Pfam" id="PF00669"/>
    </source>
</evidence>
<dbReference type="KEGG" id="amo:Anamo_0526"/>
<evidence type="ECO:0000256" key="2">
    <source>
        <dbReference type="ARBA" id="ARBA00005709"/>
    </source>
</evidence>
<dbReference type="GO" id="GO:0009424">
    <property type="term" value="C:bacterial-type flagellum hook"/>
    <property type="evidence" value="ECO:0007669"/>
    <property type="project" value="InterPro"/>
</dbReference>
<comment type="similarity">
    <text evidence="2">Belongs to the bacterial flagellin family.</text>
</comment>
<accession>I4BV73</accession>
<dbReference type="PANTHER" id="PTHR42792:SF1">
    <property type="entry name" value="FLAGELLAR HOOK-ASSOCIATED PROTEIN 3"/>
    <property type="match status" value="1"/>
</dbReference>
<dbReference type="SUPFAM" id="SSF64518">
    <property type="entry name" value="Phase 1 flagellin"/>
    <property type="match status" value="1"/>
</dbReference>
<evidence type="ECO:0000313" key="7">
    <source>
        <dbReference type="Proteomes" id="UP000006061"/>
    </source>
</evidence>
<reference evidence="7" key="1">
    <citation type="journal article" date="2013" name="Stand. Genomic Sci.">
        <title>Complete genome sequence of the moderate thermophile Anaerobaculum mobile type strain (NGA(T)).</title>
        <authorList>
            <person name="Mavromatis K."/>
            <person name="Stackebrandt E."/>
            <person name="Held B."/>
            <person name="Lapidus A."/>
            <person name="Nolan M."/>
            <person name="Lucas S."/>
            <person name="Hammon N."/>
            <person name="Deshpande S."/>
            <person name="Cheng J.F."/>
            <person name="Tapia R."/>
            <person name="Goodwin L.A."/>
            <person name="Pitluck S."/>
            <person name="Liolios K."/>
            <person name="Pagani I."/>
            <person name="Ivanova N."/>
            <person name="Mikhailova N."/>
            <person name="Huntemann M."/>
            <person name="Pati A."/>
            <person name="Chen A."/>
            <person name="Palaniappan K."/>
            <person name="Land M."/>
            <person name="Rohde M."/>
            <person name="Spring S."/>
            <person name="Goker M."/>
            <person name="Woyke T."/>
            <person name="Detter J.C."/>
            <person name="Bristow J."/>
            <person name="Eisen J.A."/>
            <person name="Markowitz V."/>
            <person name="Hugenholtz P."/>
            <person name="Klenk H.P."/>
            <person name="Kyrpides N.C."/>
        </authorList>
    </citation>
    <scope>NUCLEOTIDE SEQUENCE</scope>
    <source>
        <strain evidence="7">ATCC BAA-54 / DSM 13181 / NGA</strain>
    </source>
</reference>
<dbReference type="eggNOG" id="COG1344">
    <property type="taxonomic scope" value="Bacteria"/>
</dbReference>
<dbReference type="GO" id="GO:0005198">
    <property type="term" value="F:structural molecule activity"/>
    <property type="evidence" value="ECO:0007669"/>
    <property type="project" value="InterPro"/>
</dbReference>
<dbReference type="Pfam" id="PF00669">
    <property type="entry name" value="Flagellin_N"/>
    <property type="match status" value="1"/>
</dbReference>
<dbReference type="Pfam" id="PF00700">
    <property type="entry name" value="Flagellin_C"/>
    <property type="match status" value="1"/>
</dbReference>
<dbReference type="InterPro" id="IPR001492">
    <property type="entry name" value="Flagellin"/>
</dbReference>
<keyword evidence="6" id="KW-0969">Cilium</keyword>
<name>I4BV73_ACEMN</name>
<dbReference type="AlphaFoldDB" id="I4BV73"/>
<dbReference type="PANTHER" id="PTHR42792">
    <property type="entry name" value="FLAGELLIN"/>
    <property type="match status" value="1"/>
</dbReference>
<organism evidence="6 7">
    <name type="scientific">Acetomicrobium mobile (strain ATCC BAA-54 / DSM 13181 / JCM 12221 / NGA)</name>
    <name type="common">Anaerobaculum mobile</name>
    <dbReference type="NCBI Taxonomy" id="891968"/>
    <lineage>
        <taxon>Bacteria</taxon>
        <taxon>Thermotogati</taxon>
        <taxon>Synergistota</taxon>
        <taxon>Synergistia</taxon>
        <taxon>Synergistales</taxon>
        <taxon>Acetomicrobiaceae</taxon>
        <taxon>Acetomicrobium</taxon>
    </lineage>
</organism>
<dbReference type="Proteomes" id="UP000006061">
    <property type="component" value="Chromosome"/>
</dbReference>
<dbReference type="NCBIfam" id="TIGR02550">
    <property type="entry name" value="flagell_flgL"/>
    <property type="match status" value="1"/>
</dbReference>
<dbReference type="Gene3D" id="1.20.1330.10">
    <property type="entry name" value="f41 fragment of flagellin, N-terminal domain"/>
    <property type="match status" value="2"/>
</dbReference>
<dbReference type="GO" id="GO:0071973">
    <property type="term" value="P:bacterial-type flagellum-dependent cell motility"/>
    <property type="evidence" value="ECO:0007669"/>
    <property type="project" value="InterPro"/>
</dbReference>
<evidence type="ECO:0000256" key="1">
    <source>
        <dbReference type="ARBA" id="ARBA00004365"/>
    </source>
</evidence>
<dbReference type="HOGENOM" id="CLU_304813_0_0_0"/>
<dbReference type="PATRIC" id="fig|891968.3.peg.523"/>
<gene>
    <name evidence="6" type="ordered locus">Anamo_0526</name>
</gene>
<keyword evidence="6" id="KW-0282">Flagellum</keyword>
<feature type="domain" description="Flagellin C-terminal" evidence="5">
    <location>
        <begin position="809"/>
        <end position="889"/>
    </location>
</feature>
<dbReference type="EMBL" id="CP003198">
    <property type="protein sequence ID" value="AFM21180.1"/>
    <property type="molecule type" value="Genomic_DNA"/>
</dbReference>
<evidence type="ECO:0000256" key="3">
    <source>
        <dbReference type="ARBA" id="ARBA00023143"/>
    </source>
</evidence>
<feature type="domain" description="Flagellin N-terminal" evidence="4">
    <location>
        <begin position="6"/>
        <end position="140"/>
    </location>
</feature>
<keyword evidence="3" id="KW-0975">Bacterial flagellum</keyword>
<keyword evidence="6" id="KW-0966">Cell projection</keyword>
<evidence type="ECO:0000259" key="5">
    <source>
        <dbReference type="Pfam" id="PF00700"/>
    </source>
</evidence>
<protein>
    <submittedName>
        <fullName evidence="6">Flagellar hook-associated protein 3</fullName>
    </submittedName>
</protein>
<dbReference type="InterPro" id="IPR046358">
    <property type="entry name" value="Flagellin_C"/>
</dbReference>
<evidence type="ECO:0000313" key="6">
    <source>
        <dbReference type="EMBL" id="AFM21180.1"/>
    </source>
</evidence>